<keyword evidence="3" id="KW-1185">Reference proteome</keyword>
<evidence type="ECO:0008006" key="4">
    <source>
        <dbReference type="Google" id="ProtNLM"/>
    </source>
</evidence>
<dbReference type="RefSeq" id="WP_324716948.1">
    <property type="nucleotide sequence ID" value="NZ_CP141615.1"/>
</dbReference>
<dbReference type="Proteomes" id="UP001332192">
    <property type="component" value="Chromosome"/>
</dbReference>
<gene>
    <name evidence="2" type="ORF">U7230_01270</name>
</gene>
<evidence type="ECO:0000256" key="1">
    <source>
        <dbReference type="SAM" id="MobiDB-lite"/>
    </source>
</evidence>
<name>A0ABZ1BY87_9FIRM</name>
<organism evidence="2 3">
    <name type="scientific">Carboxydichorda subterranea</name>
    <dbReference type="NCBI Taxonomy" id="3109565"/>
    <lineage>
        <taxon>Bacteria</taxon>
        <taxon>Bacillati</taxon>
        <taxon>Bacillota</taxon>
        <taxon>Limnochordia</taxon>
        <taxon>Limnochordales</taxon>
        <taxon>Geochordaceae</taxon>
        <taxon>Carboxydichorda</taxon>
    </lineage>
</organism>
<protein>
    <recommendedName>
        <fullName evidence="4">Peptidase M48 domain-containing protein</fullName>
    </recommendedName>
</protein>
<dbReference type="EMBL" id="CP141615">
    <property type="protein sequence ID" value="WRP17678.1"/>
    <property type="molecule type" value="Genomic_DNA"/>
</dbReference>
<accession>A0ABZ1BY87</accession>
<evidence type="ECO:0000313" key="2">
    <source>
        <dbReference type="EMBL" id="WRP17678.1"/>
    </source>
</evidence>
<feature type="compositionally biased region" description="Low complexity" evidence="1">
    <location>
        <begin position="182"/>
        <end position="194"/>
    </location>
</feature>
<feature type="region of interest" description="Disordered" evidence="1">
    <location>
        <begin position="182"/>
        <end position="204"/>
    </location>
</feature>
<evidence type="ECO:0000313" key="3">
    <source>
        <dbReference type="Proteomes" id="UP001332192"/>
    </source>
</evidence>
<sequence>MRRHSSRNLRLRGALGRSRQLSVGATRPVVSRSIARRFPPNPYVQSLVRFARQRRISLEPSPVPRQWMYHPGRRAILAWLPDLRDQSLSYLVMILAHELGHALDFDRHPGLADRLFAAESPELERAVEHRAFVGGFFLLQRLGVPVSLRQYLLMIEEPMASAVGRTLGRRLCSLLDREDASGPHAPASAGAARTLPPPALPPVA</sequence>
<reference evidence="2 3" key="1">
    <citation type="journal article" date="2024" name="Front. Microbiol.">
        <title>Novel thermophilic genera Geochorda gen. nov. and Carboxydochorda gen. nov. from the deep terrestrial subsurface reveal the ecophysiological diversity in the class Limnochordia.</title>
        <authorList>
            <person name="Karnachuk O.V."/>
            <person name="Lukina A.P."/>
            <person name="Avakyan M.R."/>
            <person name="Kadnikov V.V."/>
            <person name="Begmatov S."/>
            <person name="Beletsky A.V."/>
            <person name="Vlasova K.G."/>
            <person name="Novikov A.A."/>
            <person name="Shcherbakova V.A."/>
            <person name="Mardanov A.V."/>
            <person name="Ravin N.V."/>
        </authorList>
    </citation>
    <scope>NUCLEOTIDE SEQUENCE [LARGE SCALE GENOMIC DNA]</scope>
    <source>
        <strain evidence="2 3">L945</strain>
    </source>
</reference>
<proteinExistence type="predicted"/>
<feature type="compositionally biased region" description="Pro residues" evidence="1">
    <location>
        <begin position="195"/>
        <end position="204"/>
    </location>
</feature>